<evidence type="ECO:0000313" key="1">
    <source>
        <dbReference type="Proteomes" id="UP000887578"/>
    </source>
</evidence>
<reference evidence="2" key="1">
    <citation type="submission" date="2022-11" db="UniProtKB">
        <authorList>
            <consortium name="WormBaseParasite"/>
        </authorList>
    </citation>
    <scope>IDENTIFICATION</scope>
</reference>
<keyword evidence="1" id="KW-1185">Reference proteome</keyword>
<dbReference type="WBParaSite" id="PDA_v2.g8718.t1">
    <property type="protein sequence ID" value="PDA_v2.g8718.t1"/>
    <property type="gene ID" value="PDA_v2.g8718"/>
</dbReference>
<dbReference type="AlphaFoldDB" id="A0A914RAR0"/>
<dbReference type="Proteomes" id="UP000887578">
    <property type="component" value="Unplaced"/>
</dbReference>
<protein>
    <submittedName>
        <fullName evidence="2">DUF38 domain-containing protein</fullName>
    </submittedName>
</protein>
<organism evidence="1 2">
    <name type="scientific">Panagrolaimus davidi</name>
    <dbReference type="NCBI Taxonomy" id="227884"/>
    <lineage>
        <taxon>Eukaryota</taxon>
        <taxon>Metazoa</taxon>
        <taxon>Ecdysozoa</taxon>
        <taxon>Nematoda</taxon>
        <taxon>Chromadorea</taxon>
        <taxon>Rhabditida</taxon>
        <taxon>Tylenchina</taxon>
        <taxon>Panagrolaimomorpha</taxon>
        <taxon>Panagrolaimoidea</taxon>
        <taxon>Panagrolaimidae</taxon>
        <taxon>Panagrolaimus</taxon>
    </lineage>
</organism>
<evidence type="ECO:0000313" key="2">
    <source>
        <dbReference type="WBParaSite" id="PDA_v2.g8718.t1"/>
    </source>
</evidence>
<proteinExistence type="predicted"/>
<accession>A0A914RAR0</accession>
<sequence length="302" mass="35573">MAPKTFQFKRKPLRLGIIKRQNFSIPESIIYYIAKNPSTPKVYQKLIQSCKYFGQKNPILLLHCLKYSDYSNSWFTCSKIGKKSCKEINGKMCDDLYEQKIDYEIIKSQKIWITNRFEVMTPYHQEPFNIPKNIKPSEFLFHALSTKFSMEKFIQIGLSVKSCDLWDISVIKENQSTASLIEIIQCFPLLEKFVCFGNRTNSTTVKELLKLPQFLKLKSFQLGNITEEFDIETFYHTFLKKNKTMDVVLCFDYGISESYKQKVLKIINEILESNSNDFWSPYFGGPWNNELHEKLHALNYRD</sequence>
<name>A0A914RAR0_9BILA</name>